<dbReference type="Proteomes" id="UP001215598">
    <property type="component" value="Unassembled WGS sequence"/>
</dbReference>
<dbReference type="EMBL" id="JARKIB010000241">
    <property type="protein sequence ID" value="KAJ7720362.1"/>
    <property type="molecule type" value="Genomic_DNA"/>
</dbReference>
<sequence length="419" mass="45389">MQNNHYGEHTIQQDGWTVLAPPANPEPPRLPENPGLPPPYTPEAPQVAHAPVATAPVPHAAVNEGTQLMFDVPTDANIIGAKETTRAKKYGRGFPFHTAFIQMCDAMGLHPSTAQIGYKWDNEKAVAPLHALVTSEDWNDCLESGIGQTERARIRKVRCLIQNLNPPENTAAVATKGKKHKAGEESASSSNGRSTFDFTDQHPELKRHLSCTTHKNSYCWVRDAKRMRRTQHTVPAAPANQNMPAIHVTVNTGGAPASPRTRSSPTRAPLGTITAAAENTANITCLAFSDSPFSGPAFPGTSSSVDLRTFGDENFGHSLPSGSVRDNSGSMRYPSVTDILQAIDDSGDFAESTALQFPVVIFADYLHECEITRADQVPVVEAQFYVDQIHMPIELAEHFVAEAIAAIEHTHKGKGKALL</sequence>
<reference evidence="2" key="1">
    <citation type="submission" date="2023-03" db="EMBL/GenBank/DDBJ databases">
        <title>Massive genome expansion in bonnet fungi (Mycena s.s.) driven by repeated elements and novel gene families across ecological guilds.</title>
        <authorList>
            <consortium name="Lawrence Berkeley National Laboratory"/>
            <person name="Harder C.B."/>
            <person name="Miyauchi S."/>
            <person name="Viragh M."/>
            <person name="Kuo A."/>
            <person name="Thoen E."/>
            <person name="Andreopoulos B."/>
            <person name="Lu D."/>
            <person name="Skrede I."/>
            <person name="Drula E."/>
            <person name="Henrissat B."/>
            <person name="Morin E."/>
            <person name="Kohler A."/>
            <person name="Barry K."/>
            <person name="LaButti K."/>
            <person name="Morin E."/>
            <person name="Salamov A."/>
            <person name="Lipzen A."/>
            <person name="Mereny Z."/>
            <person name="Hegedus B."/>
            <person name="Baldrian P."/>
            <person name="Stursova M."/>
            <person name="Weitz H."/>
            <person name="Taylor A."/>
            <person name="Grigoriev I.V."/>
            <person name="Nagy L.G."/>
            <person name="Martin F."/>
            <person name="Kauserud H."/>
        </authorList>
    </citation>
    <scope>NUCLEOTIDE SEQUENCE</scope>
    <source>
        <strain evidence="2">CBHHK182m</strain>
    </source>
</reference>
<accession>A0AAD7HHR2</accession>
<gene>
    <name evidence="2" type="ORF">B0H16DRAFT_1738903</name>
</gene>
<protein>
    <submittedName>
        <fullName evidence="2">Uncharacterized protein</fullName>
    </submittedName>
</protein>
<evidence type="ECO:0000313" key="3">
    <source>
        <dbReference type="Proteomes" id="UP001215598"/>
    </source>
</evidence>
<feature type="compositionally biased region" description="Pro residues" evidence="1">
    <location>
        <begin position="22"/>
        <end position="42"/>
    </location>
</feature>
<name>A0AAD7HHR2_9AGAR</name>
<evidence type="ECO:0000313" key="2">
    <source>
        <dbReference type="EMBL" id="KAJ7720362.1"/>
    </source>
</evidence>
<keyword evidence="3" id="KW-1185">Reference proteome</keyword>
<proteinExistence type="predicted"/>
<organism evidence="2 3">
    <name type="scientific">Mycena metata</name>
    <dbReference type="NCBI Taxonomy" id="1033252"/>
    <lineage>
        <taxon>Eukaryota</taxon>
        <taxon>Fungi</taxon>
        <taxon>Dikarya</taxon>
        <taxon>Basidiomycota</taxon>
        <taxon>Agaricomycotina</taxon>
        <taxon>Agaricomycetes</taxon>
        <taxon>Agaricomycetidae</taxon>
        <taxon>Agaricales</taxon>
        <taxon>Marasmiineae</taxon>
        <taxon>Mycenaceae</taxon>
        <taxon>Mycena</taxon>
    </lineage>
</organism>
<dbReference type="AlphaFoldDB" id="A0AAD7HHR2"/>
<evidence type="ECO:0000256" key="1">
    <source>
        <dbReference type="SAM" id="MobiDB-lite"/>
    </source>
</evidence>
<feature type="region of interest" description="Disordered" evidence="1">
    <location>
        <begin position="174"/>
        <end position="199"/>
    </location>
</feature>
<feature type="region of interest" description="Disordered" evidence="1">
    <location>
        <begin position="1"/>
        <end position="45"/>
    </location>
</feature>
<feature type="compositionally biased region" description="Polar residues" evidence="1">
    <location>
        <begin position="186"/>
        <end position="198"/>
    </location>
</feature>
<comment type="caution">
    <text evidence="2">The sequence shown here is derived from an EMBL/GenBank/DDBJ whole genome shotgun (WGS) entry which is preliminary data.</text>
</comment>
<feature type="compositionally biased region" description="Polar residues" evidence="1">
    <location>
        <begin position="1"/>
        <end position="15"/>
    </location>
</feature>